<proteinExistence type="predicted"/>
<organism evidence="1 2">
    <name type="scientific">Carex littledalei</name>
    <dbReference type="NCBI Taxonomy" id="544730"/>
    <lineage>
        <taxon>Eukaryota</taxon>
        <taxon>Viridiplantae</taxon>
        <taxon>Streptophyta</taxon>
        <taxon>Embryophyta</taxon>
        <taxon>Tracheophyta</taxon>
        <taxon>Spermatophyta</taxon>
        <taxon>Magnoliopsida</taxon>
        <taxon>Liliopsida</taxon>
        <taxon>Poales</taxon>
        <taxon>Cyperaceae</taxon>
        <taxon>Cyperoideae</taxon>
        <taxon>Cariceae</taxon>
        <taxon>Carex</taxon>
        <taxon>Carex subgen. Euthyceras</taxon>
    </lineage>
</organism>
<reference evidence="1" key="1">
    <citation type="submission" date="2020-01" db="EMBL/GenBank/DDBJ databases">
        <title>Genome sequence of Kobresia littledalei, the first chromosome-level genome in the family Cyperaceae.</title>
        <authorList>
            <person name="Qu G."/>
        </authorList>
    </citation>
    <scope>NUCLEOTIDE SEQUENCE</scope>
    <source>
        <strain evidence="1">C.B.Clarke</strain>
        <tissue evidence="1">Leaf</tissue>
    </source>
</reference>
<dbReference type="Proteomes" id="UP000623129">
    <property type="component" value="Unassembled WGS sequence"/>
</dbReference>
<dbReference type="PANTHER" id="PTHR34940:SF4">
    <property type="entry name" value="OS02G0581100 PROTEIN"/>
    <property type="match status" value="1"/>
</dbReference>
<dbReference type="OrthoDB" id="686716at2759"/>
<comment type="caution">
    <text evidence="1">The sequence shown here is derived from an EMBL/GenBank/DDBJ whole genome shotgun (WGS) entry which is preliminary data.</text>
</comment>
<accession>A0A833QQ40</accession>
<dbReference type="EMBL" id="SWLB01000023">
    <property type="protein sequence ID" value="KAF3323239.1"/>
    <property type="molecule type" value="Genomic_DNA"/>
</dbReference>
<keyword evidence="2" id="KW-1185">Reference proteome</keyword>
<sequence>MAFLAMTSSFIAKPQIADCRRSTAPRCHVVAKASVRANLQDTAELKPGTHKGNEGSARRTLILAAAAATVCSISRGMAMAGEDAKPGSVEARKFYAPVCVTMPTAKICHK</sequence>
<gene>
    <name evidence="1" type="ORF">FCM35_KLT11970</name>
</gene>
<dbReference type="InterPro" id="IPR040296">
    <property type="entry name" value="PSBT"/>
</dbReference>
<protein>
    <submittedName>
        <fullName evidence="1">Photosystem II protein</fullName>
    </submittedName>
</protein>
<dbReference type="PANTHER" id="PTHR34940">
    <property type="entry name" value="PHOTOSYSTEM II 5 KDA PROTEIN, CHLOROPLASTIC"/>
    <property type="match status" value="1"/>
</dbReference>
<dbReference type="AlphaFoldDB" id="A0A833QQ40"/>
<name>A0A833QQ40_9POAL</name>
<evidence type="ECO:0000313" key="1">
    <source>
        <dbReference type="EMBL" id="KAF3323239.1"/>
    </source>
</evidence>
<evidence type="ECO:0000313" key="2">
    <source>
        <dbReference type="Proteomes" id="UP000623129"/>
    </source>
</evidence>